<evidence type="ECO:0000256" key="2">
    <source>
        <dbReference type="SAM" id="SignalP"/>
    </source>
</evidence>
<dbReference type="EMBL" id="JACHGG010000004">
    <property type="protein sequence ID" value="MBB6060245.1"/>
    <property type="molecule type" value="Genomic_DNA"/>
</dbReference>
<dbReference type="RefSeq" id="WP_183404350.1">
    <property type="nucleotide sequence ID" value="NZ_JACHGG010000004.1"/>
</dbReference>
<organism evidence="3 4">
    <name type="scientific">Hymenobacter luteus</name>
    <dbReference type="NCBI Taxonomy" id="1411122"/>
    <lineage>
        <taxon>Bacteria</taxon>
        <taxon>Pseudomonadati</taxon>
        <taxon>Bacteroidota</taxon>
        <taxon>Cytophagia</taxon>
        <taxon>Cytophagales</taxon>
        <taxon>Hymenobacteraceae</taxon>
        <taxon>Hymenobacter</taxon>
    </lineage>
</organism>
<keyword evidence="2" id="KW-0732">Signal</keyword>
<keyword evidence="4" id="KW-1185">Reference proteome</keyword>
<protein>
    <recommendedName>
        <fullName evidence="5">Cytochrome C551</fullName>
    </recommendedName>
</protein>
<comment type="caution">
    <text evidence="3">The sequence shown here is derived from an EMBL/GenBank/DDBJ whole genome shotgun (WGS) entry which is preliminary data.</text>
</comment>
<reference evidence="3 4" key="1">
    <citation type="submission" date="2020-08" db="EMBL/GenBank/DDBJ databases">
        <title>Genomic Encyclopedia of Type Strains, Phase IV (KMG-IV): sequencing the most valuable type-strain genomes for metagenomic binning, comparative biology and taxonomic classification.</title>
        <authorList>
            <person name="Goeker M."/>
        </authorList>
    </citation>
    <scope>NUCLEOTIDE SEQUENCE [LARGE SCALE GENOMIC DNA]</scope>
    <source>
        <strain evidence="3 4">DSM 26718</strain>
    </source>
</reference>
<feature type="chain" id="PRO_5030712302" description="Cytochrome C551" evidence="2">
    <location>
        <begin position="19"/>
        <end position="77"/>
    </location>
</feature>
<evidence type="ECO:0008006" key="5">
    <source>
        <dbReference type="Google" id="ProtNLM"/>
    </source>
</evidence>
<dbReference type="PROSITE" id="PS51257">
    <property type="entry name" value="PROKAR_LIPOPROTEIN"/>
    <property type="match status" value="1"/>
</dbReference>
<feature type="signal peptide" evidence="2">
    <location>
        <begin position="1"/>
        <end position="18"/>
    </location>
</feature>
<dbReference type="Proteomes" id="UP000532746">
    <property type="component" value="Unassembled WGS sequence"/>
</dbReference>
<evidence type="ECO:0000313" key="4">
    <source>
        <dbReference type="Proteomes" id="UP000532746"/>
    </source>
</evidence>
<evidence type="ECO:0000313" key="3">
    <source>
        <dbReference type="EMBL" id="MBB6060245.1"/>
    </source>
</evidence>
<feature type="region of interest" description="Disordered" evidence="1">
    <location>
        <begin position="24"/>
        <end position="57"/>
    </location>
</feature>
<evidence type="ECO:0000256" key="1">
    <source>
        <dbReference type="SAM" id="MobiDB-lite"/>
    </source>
</evidence>
<sequence>MKKTFLFGLLAGSLLLSATSCSNPDIKSDEDIATEPLPPIPAAPDTTGGKTPSANEATREINAVNATEDIKKMQPTM</sequence>
<accession>A0A7W9WD69</accession>
<name>A0A7W9WD69_9BACT</name>
<gene>
    <name evidence="3" type="ORF">HNQ93_003111</name>
</gene>
<dbReference type="AlphaFoldDB" id="A0A7W9WD69"/>
<proteinExistence type="predicted"/>